<dbReference type="Gene3D" id="3.40.50.2300">
    <property type="match status" value="1"/>
</dbReference>
<evidence type="ECO:0000313" key="7">
    <source>
        <dbReference type="EMBL" id="KAF1688104.1"/>
    </source>
</evidence>
<dbReference type="InterPro" id="IPR008207">
    <property type="entry name" value="Sig_transdc_His_kin_Hpt_dom"/>
</dbReference>
<dbReference type="Gene3D" id="1.20.120.160">
    <property type="entry name" value="HPT domain"/>
    <property type="match status" value="1"/>
</dbReference>
<dbReference type="PANTHER" id="PTHR44591:SF21">
    <property type="entry name" value="TWO-COMPONENT RESPONSE REGULATOR"/>
    <property type="match status" value="1"/>
</dbReference>
<gene>
    <name evidence="7" type="ORF">B1992_01385</name>
</gene>
<dbReference type="EMBL" id="MWIP01000001">
    <property type="protein sequence ID" value="KAF1688104.1"/>
    <property type="molecule type" value="Genomic_DNA"/>
</dbReference>
<proteinExistence type="predicted"/>
<accession>A0A7V8GQA2</accession>
<name>A0A7V8GQA2_9GAMM</name>
<dbReference type="SUPFAM" id="SSF47226">
    <property type="entry name" value="Histidine-containing phosphotransfer domain, HPT domain"/>
    <property type="match status" value="1"/>
</dbReference>
<dbReference type="AlphaFoldDB" id="A0A7V8GQA2"/>
<evidence type="ECO:0000313" key="8">
    <source>
        <dbReference type="Proteomes" id="UP000462066"/>
    </source>
</evidence>
<dbReference type="RefSeq" id="WP_162309661.1">
    <property type="nucleotide sequence ID" value="NZ_MWIP01000001.1"/>
</dbReference>
<dbReference type="PANTHER" id="PTHR44591">
    <property type="entry name" value="STRESS RESPONSE REGULATOR PROTEIN 1"/>
    <property type="match status" value="1"/>
</dbReference>
<feature type="modified residue" description="Phosphohistidine" evidence="3">
    <location>
        <position position="186"/>
    </location>
</feature>
<evidence type="ECO:0000256" key="2">
    <source>
        <dbReference type="ARBA" id="ARBA00023012"/>
    </source>
</evidence>
<dbReference type="Proteomes" id="UP000462066">
    <property type="component" value="Unassembled WGS sequence"/>
</dbReference>
<dbReference type="GO" id="GO:0000160">
    <property type="term" value="P:phosphorelay signal transduction system"/>
    <property type="evidence" value="ECO:0007669"/>
    <property type="project" value="UniProtKB-KW"/>
</dbReference>
<dbReference type="Pfam" id="PF00072">
    <property type="entry name" value="Response_reg"/>
    <property type="match status" value="1"/>
</dbReference>
<keyword evidence="2" id="KW-0902">Two-component regulatory system</keyword>
<evidence type="ECO:0000256" key="3">
    <source>
        <dbReference type="PROSITE-ProRule" id="PRU00110"/>
    </source>
</evidence>
<dbReference type="CDD" id="cd00156">
    <property type="entry name" value="REC"/>
    <property type="match status" value="1"/>
</dbReference>
<evidence type="ECO:0000256" key="1">
    <source>
        <dbReference type="ARBA" id="ARBA00022553"/>
    </source>
</evidence>
<comment type="caution">
    <text evidence="7">The sequence shown here is derived from an EMBL/GenBank/DDBJ whole genome shotgun (WGS) entry which is preliminary data.</text>
</comment>
<evidence type="ECO:0008006" key="9">
    <source>
        <dbReference type="Google" id="ProtNLM"/>
    </source>
</evidence>
<dbReference type="GO" id="GO:0004672">
    <property type="term" value="F:protein kinase activity"/>
    <property type="evidence" value="ECO:0007669"/>
    <property type="project" value="UniProtKB-ARBA"/>
</dbReference>
<dbReference type="Pfam" id="PF01627">
    <property type="entry name" value="Hpt"/>
    <property type="match status" value="1"/>
</dbReference>
<dbReference type="InterPro" id="IPR001789">
    <property type="entry name" value="Sig_transdc_resp-reg_receiver"/>
</dbReference>
<dbReference type="SUPFAM" id="SSF52172">
    <property type="entry name" value="CheY-like"/>
    <property type="match status" value="1"/>
</dbReference>
<reference evidence="7 8" key="1">
    <citation type="submission" date="2017-10" db="EMBL/GenBank/DDBJ databases">
        <title>Whole genome sequencing of Pseudoxanthomonas broegbernensis DSM 12573(T).</title>
        <authorList>
            <person name="Kumar S."/>
            <person name="Bansal K."/>
            <person name="Kaur A."/>
            <person name="Patil P."/>
            <person name="Sharma S."/>
            <person name="Patil P.B."/>
        </authorList>
    </citation>
    <scope>NUCLEOTIDE SEQUENCE [LARGE SCALE GENOMIC DNA]</scope>
    <source>
        <strain evidence="7 8">DSM 12573</strain>
    </source>
</reference>
<evidence type="ECO:0000259" key="5">
    <source>
        <dbReference type="PROSITE" id="PS50110"/>
    </source>
</evidence>
<dbReference type="SMART" id="SM00448">
    <property type="entry name" value="REC"/>
    <property type="match status" value="1"/>
</dbReference>
<dbReference type="InterPro" id="IPR011006">
    <property type="entry name" value="CheY-like_superfamily"/>
</dbReference>
<sequence>MELRDPPTLPHILLVEDDTISQAYFRAVLESLPARVDATATQACALARARATRYDLWLIDLSLPDGTGTELLAQLLDRWPQPPPALAHTAEAGPGPRAEALRAGFGDLLVKPVSSAGLAAAVRTALAAGVALPDWDNAAAAIALNHDPANVKALRRLFLDELPGAHAAVVDSARKGDAATLRARLHRLQASCGLVGAPRLADAVESLRRTPESQAALERFDHAARDLIR</sequence>
<evidence type="ECO:0000259" key="6">
    <source>
        <dbReference type="PROSITE" id="PS50894"/>
    </source>
</evidence>
<keyword evidence="1 4" id="KW-0597">Phosphoprotein</keyword>
<evidence type="ECO:0000256" key="4">
    <source>
        <dbReference type="PROSITE-ProRule" id="PRU00169"/>
    </source>
</evidence>
<organism evidence="7 8">
    <name type="scientific">Pseudoxanthomonas broegbernensis</name>
    <dbReference type="NCBI Taxonomy" id="83619"/>
    <lineage>
        <taxon>Bacteria</taxon>
        <taxon>Pseudomonadati</taxon>
        <taxon>Pseudomonadota</taxon>
        <taxon>Gammaproteobacteria</taxon>
        <taxon>Lysobacterales</taxon>
        <taxon>Lysobacteraceae</taxon>
        <taxon>Pseudoxanthomonas</taxon>
    </lineage>
</organism>
<feature type="domain" description="HPt" evidence="6">
    <location>
        <begin position="147"/>
        <end position="229"/>
    </location>
</feature>
<feature type="modified residue" description="4-aspartylphosphate" evidence="4">
    <location>
        <position position="60"/>
    </location>
</feature>
<dbReference type="PROSITE" id="PS50894">
    <property type="entry name" value="HPT"/>
    <property type="match status" value="1"/>
</dbReference>
<keyword evidence="8" id="KW-1185">Reference proteome</keyword>
<protein>
    <recommendedName>
        <fullName evidence="9">Response regulator</fullName>
    </recommendedName>
</protein>
<dbReference type="InterPro" id="IPR036641">
    <property type="entry name" value="HPT_dom_sf"/>
</dbReference>
<feature type="domain" description="Response regulatory" evidence="5">
    <location>
        <begin position="11"/>
        <end position="126"/>
    </location>
</feature>
<dbReference type="InterPro" id="IPR050595">
    <property type="entry name" value="Bact_response_regulator"/>
</dbReference>
<dbReference type="PROSITE" id="PS50110">
    <property type="entry name" value="RESPONSE_REGULATORY"/>
    <property type="match status" value="1"/>
</dbReference>